<accession>A0AC61NKB5</accession>
<evidence type="ECO:0000313" key="1">
    <source>
        <dbReference type="EMBL" id="QYC54508.1"/>
    </source>
</evidence>
<keyword evidence="2" id="KW-1185">Reference proteome</keyword>
<dbReference type="EMBL" id="MZ456039">
    <property type="protein sequence ID" value="QYC54508.1"/>
    <property type="molecule type" value="Genomic_DNA"/>
</dbReference>
<organism evidence="1 2">
    <name type="scientific">Gordonia phage Samman98</name>
    <dbReference type="NCBI Taxonomy" id="2862998"/>
    <lineage>
        <taxon>Viruses</taxon>
        <taxon>Duplodnaviria</taxon>
        <taxon>Heunggongvirae</taxon>
        <taxon>Uroviricota</taxon>
        <taxon>Caudoviricetes</taxon>
        <taxon>Beenievirus</taxon>
        <taxon>Beenievirus samman98</taxon>
    </lineage>
</organism>
<gene>
    <name evidence="1" type="primary">29</name>
    <name evidence="1" type="ORF">SEA_SAMMAN98_29</name>
</gene>
<evidence type="ECO:0000313" key="2">
    <source>
        <dbReference type="Proteomes" id="UP000826228"/>
    </source>
</evidence>
<protein>
    <submittedName>
        <fullName evidence="1">Uncharacterized protein</fullName>
    </submittedName>
</protein>
<proteinExistence type="predicted"/>
<dbReference type="Proteomes" id="UP000826228">
    <property type="component" value="Segment"/>
</dbReference>
<name>A0AC61NKB5_9CAUD</name>
<sequence>MAQNLMGASNALPQVLVSQQLASSETTQYTCPSATSVKLATATLTNTSASAVTVSVSVVKSGGTAGSANRVVSAYSLAAGDSIVISELAGVFLGPGDLVSTLAGTASAVALVMTGVVFS</sequence>
<reference evidence="1" key="1">
    <citation type="submission" date="2021-06" db="EMBL/GenBank/DDBJ databases">
        <authorList>
            <person name="Coleman A.T."/>
            <person name="Johnson J.T."/>
            <person name="Jones B.N."/>
            <person name="Nassam F.N."/>
            <person name="Coomans R.J."/>
            <person name="Garlena R.A."/>
            <person name="Russell D.A."/>
            <person name="Jacobs-Sera D."/>
            <person name="Hatfull G.F."/>
        </authorList>
    </citation>
    <scope>NUCLEOTIDE SEQUENCE</scope>
</reference>